<proteinExistence type="predicted"/>
<dbReference type="PANTHER" id="PTHR43630:SF2">
    <property type="entry name" value="GLYCOSYLTRANSFERASE"/>
    <property type="match status" value="1"/>
</dbReference>
<dbReference type="Proteomes" id="UP000682811">
    <property type="component" value="Unassembled WGS sequence"/>
</dbReference>
<comment type="caution">
    <text evidence="3">The sequence shown here is derived from an EMBL/GenBank/DDBJ whole genome shotgun (WGS) entry which is preliminary data.</text>
</comment>
<dbReference type="Pfam" id="PF00535">
    <property type="entry name" value="Glycos_transf_2"/>
    <property type="match status" value="1"/>
</dbReference>
<evidence type="ECO:0000259" key="2">
    <source>
        <dbReference type="Pfam" id="PF00535"/>
    </source>
</evidence>
<dbReference type="Gene3D" id="1.25.40.10">
    <property type="entry name" value="Tetratricopeptide repeat domain"/>
    <property type="match status" value="1"/>
</dbReference>
<protein>
    <recommendedName>
        <fullName evidence="2">Glycosyltransferase 2-like domain-containing protein</fullName>
    </recommendedName>
</protein>
<dbReference type="Pfam" id="PF14559">
    <property type="entry name" value="TPR_19"/>
    <property type="match status" value="1"/>
</dbReference>
<feature type="domain" description="Glycosyltransferase 2-like" evidence="2">
    <location>
        <begin position="9"/>
        <end position="146"/>
    </location>
</feature>
<organism evidence="3 4">
    <name type="scientific">Paenibacillus azoreducens</name>
    <dbReference type="NCBI Taxonomy" id="116718"/>
    <lineage>
        <taxon>Bacteria</taxon>
        <taxon>Bacillati</taxon>
        <taxon>Bacillota</taxon>
        <taxon>Bacilli</taxon>
        <taxon>Bacillales</taxon>
        <taxon>Paenibacillaceae</taxon>
        <taxon>Paenibacillus</taxon>
    </lineage>
</organism>
<evidence type="ECO:0000313" key="3">
    <source>
        <dbReference type="EMBL" id="GIO46383.1"/>
    </source>
</evidence>
<keyword evidence="4" id="KW-1185">Reference proteome</keyword>
<dbReference type="RefSeq" id="WP_212977413.1">
    <property type="nucleotide sequence ID" value="NZ_AP025343.1"/>
</dbReference>
<reference evidence="3 4" key="1">
    <citation type="submission" date="2021-03" db="EMBL/GenBank/DDBJ databases">
        <title>Antimicrobial resistance genes in bacteria isolated from Japanese honey, and their potential for conferring macrolide and lincosamide resistance in the American foulbrood pathogen Paenibacillus larvae.</title>
        <authorList>
            <person name="Okamoto M."/>
            <person name="Kumagai M."/>
            <person name="Kanamori H."/>
            <person name="Takamatsu D."/>
        </authorList>
    </citation>
    <scope>NUCLEOTIDE SEQUENCE [LARGE SCALE GENOMIC DNA]</scope>
    <source>
        <strain evidence="3 4">J34TS1</strain>
    </source>
</reference>
<feature type="repeat" description="TPR" evidence="1">
    <location>
        <begin position="279"/>
        <end position="312"/>
    </location>
</feature>
<dbReference type="Gene3D" id="3.90.550.10">
    <property type="entry name" value="Spore Coat Polysaccharide Biosynthesis Protein SpsA, Chain A"/>
    <property type="match status" value="1"/>
</dbReference>
<gene>
    <name evidence="3" type="ORF">J34TS1_11480</name>
</gene>
<sequence length="549" mass="61825">MNRITNGISLCMIVRNEADHLPRCLQSVRRAVDEIIVVDTGSTDESIAIARRFGARVIRTPWEGDFSKARNAGLELARGTWILFMDADEELDRGDIAELRLCARHMEYEGFFLQVLNHSGNDIRSATATVNPLLRMFRRRPEHRFRGKIHEQIAASITEHRPTAKLHITNIKIHHYGYSSAMVAAKDKIRRNADLLQQALQAEPNDPFNHYNMAVEYMRMNDNASALRHIRQAKNLAAPEISYYHLLFKYEARCLLSMGRIDEALDICQSGLDHFPDYTDLLHLKGVILLSSGQASEAEKAFHKAVEAGPAPVHYHTESGAGTYLSTLGLGQIREDAGDDAGALHWYAQTLKHEPGMRPPFHKIIRIMKSNLQDKLIPSFICEHLQPESSETVNSIAGLLMANRCYEAAGELLERFRHIASSPENEKLRFISKLLSEGREFRQNVGMGTVNPSTKIHIPSDESDTWSDSLQIELAYYAGDTEKALEAVYGMIAPLPSPPSALHAERKSTTARLLAAFAETHLLQLLHHHPGHAVIRKAVRLLPPFEYYE</sequence>
<dbReference type="EMBL" id="BORT01000003">
    <property type="protein sequence ID" value="GIO46383.1"/>
    <property type="molecule type" value="Genomic_DNA"/>
</dbReference>
<dbReference type="SUPFAM" id="SSF48452">
    <property type="entry name" value="TPR-like"/>
    <property type="match status" value="1"/>
</dbReference>
<dbReference type="PANTHER" id="PTHR43630">
    <property type="entry name" value="POLY-BETA-1,6-N-ACETYL-D-GLUCOSAMINE SYNTHASE"/>
    <property type="match status" value="1"/>
</dbReference>
<dbReference type="PROSITE" id="PS50005">
    <property type="entry name" value="TPR"/>
    <property type="match status" value="1"/>
</dbReference>
<evidence type="ECO:0000256" key="1">
    <source>
        <dbReference type="PROSITE-ProRule" id="PRU00339"/>
    </source>
</evidence>
<dbReference type="InterPro" id="IPR029044">
    <property type="entry name" value="Nucleotide-diphossugar_trans"/>
</dbReference>
<dbReference type="InterPro" id="IPR019734">
    <property type="entry name" value="TPR_rpt"/>
</dbReference>
<keyword evidence="1" id="KW-0802">TPR repeat</keyword>
<dbReference type="CDD" id="cd02511">
    <property type="entry name" value="Beta4Glucosyltransferase"/>
    <property type="match status" value="1"/>
</dbReference>
<name>A0A919YC05_9BACL</name>
<dbReference type="InterPro" id="IPR011990">
    <property type="entry name" value="TPR-like_helical_dom_sf"/>
</dbReference>
<evidence type="ECO:0000313" key="4">
    <source>
        <dbReference type="Proteomes" id="UP000682811"/>
    </source>
</evidence>
<dbReference type="InterPro" id="IPR001173">
    <property type="entry name" value="Glyco_trans_2-like"/>
</dbReference>
<dbReference type="SMART" id="SM00028">
    <property type="entry name" value="TPR"/>
    <property type="match status" value="4"/>
</dbReference>
<dbReference type="AlphaFoldDB" id="A0A919YC05"/>
<dbReference type="SUPFAM" id="SSF53448">
    <property type="entry name" value="Nucleotide-diphospho-sugar transferases"/>
    <property type="match status" value="1"/>
</dbReference>
<accession>A0A919YC05</accession>